<comment type="caution">
    <text evidence="12">The sequence shown here is derived from an EMBL/GenBank/DDBJ whole genome shotgun (WGS) entry which is preliminary data.</text>
</comment>
<reference evidence="12" key="1">
    <citation type="journal article" date="2021" name="PeerJ">
        <title>Extensive microbial diversity within the chicken gut microbiome revealed by metagenomics and culture.</title>
        <authorList>
            <person name="Gilroy R."/>
            <person name="Ravi A."/>
            <person name="Getino M."/>
            <person name="Pursley I."/>
            <person name="Horton D.L."/>
            <person name="Alikhan N.F."/>
            <person name="Baker D."/>
            <person name="Gharbi K."/>
            <person name="Hall N."/>
            <person name="Watson M."/>
            <person name="Adriaenssens E.M."/>
            <person name="Foster-Nyarko E."/>
            <person name="Jarju S."/>
            <person name="Secka A."/>
            <person name="Antonio M."/>
            <person name="Oren A."/>
            <person name="Chaudhuri R.R."/>
            <person name="La Ragione R."/>
            <person name="Hildebrand F."/>
            <person name="Pallen M.J."/>
        </authorList>
    </citation>
    <scope>NUCLEOTIDE SEQUENCE</scope>
    <source>
        <strain evidence="12">ChiSxjej1B13-11762</strain>
    </source>
</reference>
<reference evidence="12" key="2">
    <citation type="submission" date="2021-04" db="EMBL/GenBank/DDBJ databases">
        <authorList>
            <person name="Gilroy R."/>
        </authorList>
    </citation>
    <scope>NUCLEOTIDE SEQUENCE</scope>
    <source>
        <strain evidence="12">ChiSxjej1B13-11762</strain>
    </source>
</reference>
<dbReference type="AlphaFoldDB" id="A0A9D1UCL5"/>
<dbReference type="GO" id="GO:0006006">
    <property type="term" value="P:glucose metabolic process"/>
    <property type="evidence" value="ECO:0007669"/>
    <property type="project" value="TreeGrafter"/>
</dbReference>
<dbReference type="InterPro" id="IPR011013">
    <property type="entry name" value="Gal_mutarotase_sf_dom"/>
</dbReference>
<comment type="pathway">
    <text evidence="2 8">Carbohydrate metabolism; hexose metabolism.</text>
</comment>
<dbReference type="Gene3D" id="2.70.98.10">
    <property type="match status" value="1"/>
</dbReference>
<dbReference type="SUPFAM" id="SSF74650">
    <property type="entry name" value="Galactose mutarotase-like"/>
    <property type="match status" value="1"/>
</dbReference>
<dbReference type="GO" id="GO:0030246">
    <property type="term" value="F:carbohydrate binding"/>
    <property type="evidence" value="ECO:0007669"/>
    <property type="project" value="InterPro"/>
</dbReference>
<sequence length="342" mass="37839">MKESFGVTDKGEECGLYRMRNGTGMEVLVSDYGASVVRISVPDNKGRPVDVVLGYDSARDYERGTLFFGGVIGRVANRIGQAHFQLNGKTYRLTANDHGNTLHGGRDFTNQRKWETLEAQEQKVVFALFSPDGDQGFPGAVRLQVTYSLTEENELQIRYLGKAQADTILNLTNHSYFNLAGHDSGTVEDQEVQILAQAYTRTDGQSIPTGEIVPVEGTPMDFRRKKKIGSEIGEDYEDLKLAGGYDHNYVLDGTGMRKAALMHAPATGITMEVCTDLPGMQFYTANYVEGERGKNGAVYEKRGGACFETQYFPDSVNQSAFETPLAREGEVYESSTIYRFSS</sequence>
<evidence type="ECO:0000256" key="4">
    <source>
        <dbReference type="ARBA" id="ARBA00013185"/>
    </source>
</evidence>
<accession>A0A9D1UCL5</accession>
<evidence type="ECO:0000256" key="7">
    <source>
        <dbReference type="ARBA" id="ARBA00023277"/>
    </source>
</evidence>
<dbReference type="PANTHER" id="PTHR10091">
    <property type="entry name" value="ALDOSE-1-EPIMERASE"/>
    <property type="match status" value="1"/>
</dbReference>
<evidence type="ECO:0000313" key="13">
    <source>
        <dbReference type="Proteomes" id="UP000824263"/>
    </source>
</evidence>
<organism evidence="12 13">
    <name type="scientific">Candidatus Dorea gallistercoris</name>
    <dbReference type="NCBI Taxonomy" id="2838542"/>
    <lineage>
        <taxon>Bacteria</taxon>
        <taxon>Bacillati</taxon>
        <taxon>Bacillota</taxon>
        <taxon>Clostridia</taxon>
        <taxon>Lachnospirales</taxon>
        <taxon>Lachnospiraceae</taxon>
        <taxon>Dorea</taxon>
    </lineage>
</organism>
<keyword evidence="6 8" id="KW-0413">Isomerase</keyword>
<evidence type="ECO:0000256" key="1">
    <source>
        <dbReference type="ARBA" id="ARBA00001614"/>
    </source>
</evidence>
<evidence type="ECO:0000256" key="9">
    <source>
        <dbReference type="PIRSR" id="PIRSR005096-1"/>
    </source>
</evidence>
<dbReference type="CDD" id="cd09019">
    <property type="entry name" value="galactose_mutarotase_like"/>
    <property type="match status" value="1"/>
</dbReference>
<dbReference type="InterPro" id="IPR008183">
    <property type="entry name" value="Aldose_1/G6P_1-epimerase"/>
</dbReference>
<evidence type="ECO:0000256" key="11">
    <source>
        <dbReference type="PIRSR" id="PIRSR005096-3"/>
    </source>
</evidence>
<protein>
    <recommendedName>
        <fullName evidence="5 8">Aldose 1-epimerase</fullName>
        <ecNumber evidence="4 8">5.1.3.3</ecNumber>
    </recommendedName>
</protein>
<comment type="similarity">
    <text evidence="3 8">Belongs to the aldose epimerase family.</text>
</comment>
<evidence type="ECO:0000313" key="12">
    <source>
        <dbReference type="EMBL" id="HIW82949.1"/>
    </source>
</evidence>
<evidence type="ECO:0000256" key="6">
    <source>
        <dbReference type="ARBA" id="ARBA00023235"/>
    </source>
</evidence>
<comment type="catalytic activity">
    <reaction evidence="1 8">
        <text>alpha-D-glucose = beta-D-glucose</text>
        <dbReference type="Rhea" id="RHEA:10264"/>
        <dbReference type="ChEBI" id="CHEBI:15903"/>
        <dbReference type="ChEBI" id="CHEBI:17925"/>
        <dbReference type="EC" id="5.1.3.3"/>
    </reaction>
</comment>
<evidence type="ECO:0000256" key="8">
    <source>
        <dbReference type="PIRNR" id="PIRNR005096"/>
    </source>
</evidence>
<dbReference type="InterPro" id="IPR018052">
    <property type="entry name" value="Ald1_epimerase_CS"/>
</dbReference>
<name>A0A9D1UCL5_9FIRM</name>
<dbReference type="GO" id="GO:0033499">
    <property type="term" value="P:galactose catabolic process via UDP-galactose, Leloir pathway"/>
    <property type="evidence" value="ECO:0007669"/>
    <property type="project" value="TreeGrafter"/>
</dbReference>
<feature type="binding site" evidence="11">
    <location>
        <begin position="174"/>
        <end position="176"/>
    </location>
    <ligand>
        <name>beta-D-galactose</name>
        <dbReference type="ChEBI" id="CHEBI:27667"/>
    </ligand>
</feature>
<feature type="binding site" evidence="11">
    <location>
        <begin position="77"/>
        <end position="78"/>
    </location>
    <ligand>
        <name>beta-D-galactose</name>
        <dbReference type="ChEBI" id="CHEBI:27667"/>
    </ligand>
</feature>
<feature type="binding site" evidence="10">
    <location>
        <position position="246"/>
    </location>
    <ligand>
        <name>beta-D-galactose</name>
        <dbReference type="ChEBI" id="CHEBI:27667"/>
    </ligand>
</feature>
<dbReference type="PIRSF" id="PIRSF005096">
    <property type="entry name" value="GALM"/>
    <property type="match status" value="1"/>
</dbReference>
<feature type="active site" description="Proton acceptor" evidence="9">
    <location>
        <position position="308"/>
    </location>
</feature>
<evidence type="ECO:0000256" key="10">
    <source>
        <dbReference type="PIRSR" id="PIRSR005096-2"/>
    </source>
</evidence>
<dbReference type="Pfam" id="PF01263">
    <property type="entry name" value="Aldose_epim"/>
    <property type="match status" value="1"/>
</dbReference>
<evidence type="ECO:0000256" key="2">
    <source>
        <dbReference type="ARBA" id="ARBA00005028"/>
    </source>
</evidence>
<dbReference type="InterPro" id="IPR047215">
    <property type="entry name" value="Galactose_mutarotase-like"/>
</dbReference>
<feature type="active site" description="Proton donor" evidence="9">
    <location>
        <position position="174"/>
    </location>
</feature>
<evidence type="ECO:0000256" key="3">
    <source>
        <dbReference type="ARBA" id="ARBA00006206"/>
    </source>
</evidence>
<dbReference type="PROSITE" id="PS00545">
    <property type="entry name" value="ALDOSE_1_EPIMERASE"/>
    <property type="match status" value="1"/>
</dbReference>
<dbReference type="GO" id="GO:0004034">
    <property type="term" value="F:aldose 1-epimerase activity"/>
    <property type="evidence" value="ECO:0007669"/>
    <property type="project" value="UniProtKB-EC"/>
</dbReference>
<gene>
    <name evidence="12" type="ORF">H9873_01305</name>
</gene>
<evidence type="ECO:0000256" key="5">
    <source>
        <dbReference type="ARBA" id="ARBA00014165"/>
    </source>
</evidence>
<dbReference type="PANTHER" id="PTHR10091:SF0">
    <property type="entry name" value="GALACTOSE MUTAROTASE"/>
    <property type="match status" value="1"/>
</dbReference>
<dbReference type="Proteomes" id="UP000824263">
    <property type="component" value="Unassembled WGS sequence"/>
</dbReference>
<dbReference type="InterPro" id="IPR014718">
    <property type="entry name" value="GH-type_carb-bd"/>
</dbReference>
<dbReference type="NCBIfam" id="NF008277">
    <property type="entry name" value="PRK11055.1"/>
    <property type="match status" value="1"/>
</dbReference>
<dbReference type="InterPro" id="IPR015443">
    <property type="entry name" value="Aldose_1-epimerase"/>
</dbReference>
<dbReference type="EMBL" id="DXGF01000023">
    <property type="protein sequence ID" value="HIW82949.1"/>
    <property type="molecule type" value="Genomic_DNA"/>
</dbReference>
<keyword evidence="7 8" id="KW-0119">Carbohydrate metabolism</keyword>
<proteinExistence type="inferred from homology"/>
<dbReference type="EC" id="5.1.3.3" evidence="4 8"/>